<evidence type="ECO:0000313" key="3">
    <source>
        <dbReference type="Proteomes" id="UP001497516"/>
    </source>
</evidence>
<reference evidence="2 3" key="1">
    <citation type="submission" date="2024-04" db="EMBL/GenBank/DDBJ databases">
        <authorList>
            <person name="Fracassetti M."/>
        </authorList>
    </citation>
    <scope>NUCLEOTIDE SEQUENCE [LARGE SCALE GENOMIC DNA]</scope>
</reference>
<feature type="region of interest" description="Disordered" evidence="1">
    <location>
        <begin position="87"/>
        <end position="107"/>
    </location>
</feature>
<keyword evidence="3" id="KW-1185">Reference proteome</keyword>
<sequence>MIIRSHHHCYSLQFPERPAKSSSYRLDLNYNSNKKSNLVAVGGLNWYATTTAAIKGSSRRLLMRRSITTSVLAAACAVVLLVSPPPAGTAEQRKKREGGEEEEETLGNLPQTLSGECEAEEGKDCKKAMRIQRPKSRKAEACTVKCVNTCIRGGYGSPGEGPFSIIRPLVVFKQGFRSRHYCLVECSDICNLIGDGDDDGP</sequence>
<evidence type="ECO:0000313" key="2">
    <source>
        <dbReference type="EMBL" id="CAL1373870.1"/>
    </source>
</evidence>
<name>A0AAV2DJW0_9ROSI</name>
<evidence type="ECO:0000256" key="1">
    <source>
        <dbReference type="SAM" id="MobiDB-lite"/>
    </source>
</evidence>
<dbReference type="EMBL" id="OZ034816">
    <property type="protein sequence ID" value="CAL1373870.1"/>
    <property type="molecule type" value="Genomic_DNA"/>
</dbReference>
<gene>
    <name evidence="2" type="ORF">LTRI10_LOCUS15774</name>
</gene>
<dbReference type="PANTHER" id="PTHR36006">
    <property type="entry name" value="BNAC02G25390D PROTEIN"/>
    <property type="match status" value="1"/>
</dbReference>
<protein>
    <submittedName>
        <fullName evidence="2">Uncharacterized protein</fullName>
    </submittedName>
</protein>
<accession>A0AAV2DJW0</accession>
<organism evidence="2 3">
    <name type="scientific">Linum trigynum</name>
    <dbReference type="NCBI Taxonomy" id="586398"/>
    <lineage>
        <taxon>Eukaryota</taxon>
        <taxon>Viridiplantae</taxon>
        <taxon>Streptophyta</taxon>
        <taxon>Embryophyta</taxon>
        <taxon>Tracheophyta</taxon>
        <taxon>Spermatophyta</taxon>
        <taxon>Magnoliopsida</taxon>
        <taxon>eudicotyledons</taxon>
        <taxon>Gunneridae</taxon>
        <taxon>Pentapetalae</taxon>
        <taxon>rosids</taxon>
        <taxon>fabids</taxon>
        <taxon>Malpighiales</taxon>
        <taxon>Linaceae</taxon>
        <taxon>Linum</taxon>
    </lineage>
</organism>
<dbReference type="PANTHER" id="PTHR36006:SF2">
    <property type="entry name" value="OS06G0704200 PROTEIN"/>
    <property type="match status" value="1"/>
</dbReference>
<dbReference type="Proteomes" id="UP001497516">
    <property type="component" value="Chromosome 3"/>
</dbReference>
<proteinExistence type="predicted"/>
<dbReference type="AlphaFoldDB" id="A0AAV2DJW0"/>